<dbReference type="EMBL" id="GBXM01015754">
    <property type="protein sequence ID" value="JAH92823.1"/>
    <property type="molecule type" value="Transcribed_RNA"/>
</dbReference>
<evidence type="ECO:0000313" key="1">
    <source>
        <dbReference type="EMBL" id="JAH92823.1"/>
    </source>
</evidence>
<reference evidence="1" key="1">
    <citation type="submission" date="2014-11" db="EMBL/GenBank/DDBJ databases">
        <authorList>
            <person name="Amaro Gonzalez C."/>
        </authorList>
    </citation>
    <scope>NUCLEOTIDE SEQUENCE</scope>
</reference>
<reference evidence="1" key="2">
    <citation type="journal article" date="2015" name="Fish Shellfish Immunol.">
        <title>Early steps in the European eel (Anguilla anguilla)-Vibrio vulnificus interaction in the gills: Role of the RtxA13 toxin.</title>
        <authorList>
            <person name="Callol A."/>
            <person name="Pajuelo D."/>
            <person name="Ebbesson L."/>
            <person name="Teles M."/>
            <person name="MacKenzie S."/>
            <person name="Amaro C."/>
        </authorList>
    </citation>
    <scope>NUCLEOTIDE SEQUENCE</scope>
</reference>
<name>A0A0E9WTM5_ANGAN</name>
<organism evidence="1">
    <name type="scientific">Anguilla anguilla</name>
    <name type="common">European freshwater eel</name>
    <name type="synonym">Muraena anguilla</name>
    <dbReference type="NCBI Taxonomy" id="7936"/>
    <lineage>
        <taxon>Eukaryota</taxon>
        <taxon>Metazoa</taxon>
        <taxon>Chordata</taxon>
        <taxon>Craniata</taxon>
        <taxon>Vertebrata</taxon>
        <taxon>Euteleostomi</taxon>
        <taxon>Actinopterygii</taxon>
        <taxon>Neopterygii</taxon>
        <taxon>Teleostei</taxon>
        <taxon>Anguilliformes</taxon>
        <taxon>Anguillidae</taxon>
        <taxon>Anguilla</taxon>
    </lineage>
</organism>
<proteinExistence type="predicted"/>
<sequence>MPGIHNVRLNTLYCGIHVAHFHPCNTLIVYSLLTARHLRIACPSAVILFRF</sequence>
<protein>
    <submittedName>
        <fullName evidence="1">Uncharacterized protein</fullName>
    </submittedName>
</protein>
<accession>A0A0E9WTM5</accession>
<dbReference type="AlphaFoldDB" id="A0A0E9WTM5"/>